<evidence type="ECO:0000313" key="2">
    <source>
        <dbReference type="Proteomes" id="UP000270471"/>
    </source>
</evidence>
<sequence length="135" mass="14557">MVVDPASRIGGERMIPMTREELAGLRSVLGAATPAAPELVADTVKAARIANRVADRNARHVLLAVPPIVARLLNAETDRVALRSTVGRLVVANQRGDDYSLSDLAFELERAGIDLKEDYAEADDLARAEEQEALL</sequence>
<gene>
    <name evidence="1" type="ORF">CTZ28_12445</name>
</gene>
<comment type="caution">
    <text evidence="1">The sequence shown here is derived from an EMBL/GenBank/DDBJ whole genome shotgun (WGS) entry which is preliminary data.</text>
</comment>
<organism evidence="1 2">
    <name type="scientific">Streptomyces shenzhenensis</name>
    <dbReference type="NCBI Taxonomy" id="943815"/>
    <lineage>
        <taxon>Bacteria</taxon>
        <taxon>Bacillati</taxon>
        <taxon>Actinomycetota</taxon>
        <taxon>Actinomycetes</taxon>
        <taxon>Kitasatosporales</taxon>
        <taxon>Streptomycetaceae</taxon>
        <taxon>Streptomyces</taxon>
    </lineage>
</organism>
<keyword evidence="2" id="KW-1185">Reference proteome</keyword>
<evidence type="ECO:0000313" key="1">
    <source>
        <dbReference type="EMBL" id="RMB85595.1"/>
    </source>
</evidence>
<dbReference type="AlphaFoldDB" id="A0A3M0I9P9"/>
<protein>
    <submittedName>
        <fullName evidence="1">Uncharacterized protein</fullName>
    </submittedName>
</protein>
<dbReference type="EMBL" id="PENI01000006">
    <property type="protein sequence ID" value="RMB85595.1"/>
    <property type="molecule type" value="Genomic_DNA"/>
</dbReference>
<proteinExistence type="predicted"/>
<accession>A0A3M0I9P9</accession>
<name>A0A3M0I9P9_9ACTN</name>
<reference evidence="1 2" key="1">
    <citation type="submission" date="2017-11" db="EMBL/GenBank/DDBJ databases">
        <title>Draft genome of actinobacteria isolated from guarana (Paullinia cupana (Mart.) Ducke.</title>
        <authorList>
            <person name="Siqueira K.A."/>
            <person name="Liotti R.G."/>
            <person name="Mendes T.A.O."/>
            <person name="Soares M.A."/>
        </authorList>
    </citation>
    <scope>NUCLEOTIDE SEQUENCE [LARGE SCALE GENOMIC DNA]</scope>
    <source>
        <strain evidence="1 2">193</strain>
    </source>
</reference>
<dbReference type="Proteomes" id="UP000270471">
    <property type="component" value="Unassembled WGS sequence"/>
</dbReference>